<dbReference type="PANTHER" id="PTHR10972:SF88">
    <property type="entry name" value="OXYSTEROL-BINDING PROTEIN-RELATED PROTEIN 2B"/>
    <property type="match status" value="1"/>
</dbReference>
<feature type="domain" description="PH" evidence="5">
    <location>
        <begin position="56"/>
        <end position="182"/>
    </location>
</feature>
<dbReference type="GO" id="GO:0032934">
    <property type="term" value="F:sterol binding"/>
    <property type="evidence" value="ECO:0007669"/>
    <property type="project" value="TreeGrafter"/>
</dbReference>
<reference evidence="6 7" key="1">
    <citation type="submission" date="2015-01" db="EMBL/GenBank/DDBJ databases">
        <title>Genome of allotetraploid Gossypium barbadense reveals genomic plasticity and fiber elongation in cotton evolution.</title>
        <authorList>
            <person name="Chen X."/>
            <person name="Liu X."/>
            <person name="Zhao B."/>
            <person name="Zheng H."/>
            <person name="Hu Y."/>
            <person name="Lu G."/>
            <person name="Yang C."/>
            <person name="Chen J."/>
            <person name="Shan C."/>
            <person name="Zhang L."/>
            <person name="Zhou Y."/>
            <person name="Wang L."/>
            <person name="Guo W."/>
            <person name="Bai Y."/>
            <person name="Ruan J."/>
            <person name="Shangguan X."/>
            <person name="Mao Y."/>
            <person name="Jiang J."/>
            <person name="Zhu Y."/>
            <person name="Lei J."/>
            <person name="Kang H."/>
            <person name="Chen S."/>
            <person name="He X."/>
            <person name="Wang R."/>
            <person name="Wang Y."/>
            <person name="Chen J."/>
            <person name="Wang L."/>
            <person name="Yu S."/>
            <person name="Wang B."/>
            <person name="Wei J."/>
            <person name="Song S."/>
            <person name="Lu X."/>
            <person name="Gao Z."/>
            <person name="Gu W."/>
            <person name="Deng X."/>
            <person name="Ma D."/>
            <person name="Wang S."/>
            <person name="Liang W."/>
            <person name="Fang L."/>
            <person name="Cai C."/>
            <person name="Zhu X."/>
            <person name="Zhou B."/>
            <person name="Zhang Y."/>
            <person name="Chen Z."/>
            <person name="Xu S."/>
            <person name="Zhu R."/>
            <person name="Wang S."/>
            <person name="Zhang T."/>
            <person name="Zhao G."/>
        </authorList>
    </citation>
    <scope>NUCLEOTIDE SEQUENCE [LARGE SCALE GENOMIC DNA]</scope>
    <source>
        <strain evidence="7">cv. Xinhai21</strain>
        <tissue evidence="6">Leaf</tissue>
    </source>
</reference>
<protein>
    <recommendedName>
        <fullName evidence="5">PH domain-containing protein</fullName>
    </recommendedName>
</protein>
<comment type="function">
    <text evidence="1">May be involved in the transport of sterols.</text>
</comment>
<proteinExistence type="predicted"/>
<keyword evidence="3" id="KW-0445">Lipid transport</keyword>
<name>A0A2P5XC94_GOSBA</name>
<evidence type="ECO:0000313" key="7">
    <source>
        <dbReference type="Proteomes" id="UP000239757"/>
    </source>
</evidence>
<dbReference type="EMBL" id="KZ665202">
    <property type="protein sequence ID" value="PPS00950.1"/>
    <property type="molecule type" value="Genomic_DNA"/>
</dbReference>
<dbReference type="GO" id="GO:0005829">
    <property type="term" value="C:cytosol"/>
    <property type="evidence" value="ECO:0007669"/>
    <property type="project" value="TreeGrafter"/>
</dbReference>
<sequence>MRVKEMHPLCCISLESLGIGDQSPEVTLTRTRSMPAKALSGSETGNAGRLMAGGSEGTVAGILYKWTNYGKGWRSRWFLLRNVMLSYSKTRRPETLNLPSPDDVRLIGDISTNRLSRIDSCSGRRKNQKTVGIVHLKISSFRESKSDDRRFYIFTATKTLHLRTDSKRDRVAWIQALVSTRSLLPLRPLNDNLSLVPHDLSISTDRLKKRLHEEGINDDLVKDCEQIVLSEFSEIQGQLKVLCEERTNFLDTIRQLEVISAW</sequence>
<evidence type="ECO:0000256" key="1">
    <source>
        <dbReference type="ARBA" id="ARBA00003361"/>
    </source>
</evidence>
<dbReference type="GO" id="GO:0006869">
    <property type="term" value="P:lipid transport"/>
    <property type="evidence" value="ECO:0007669"/>
    <property type="project" value="UniProtKB-KW"/>
</dbReference>
<dbReference type="InterPro" id="IPR001849">
    <property type="entry name" value="PH_domain"/>
</dbReference>
<evidence type="ECO:0000256" key="4">
    <source>
        <dbReference type="ARBA" id="ARBA00023121"/>
    </source>
</evidence>
<accession>A0A2P5XC94</accession>
<evidence type="ECO:0000256" key="2">
    <source>
        <dbReference type="ARBA" id="ARBA00022448"/>
    </source>
</evidence>
<dbReference type="SMART" id="SM00233">
    <property type="entry name" value="PH"/>
    <property type="match status" value="1"/>
</dbReference>
<dbReference type="Gene3D" id="2.30.29.30">
    <property type="entry name" value="Pleckstrin-homology domain (PH domain)/Phosphotyrosine-binding domain (PTB)"/>
    <property type="match status" value="1"/>
</dbReference>
<dbReference type="PROSITE" id="PS50003">
    <property type="entry name" value="PH_DOMAIN"/>
    <property type="match status" value="1"/>
</dbReference>
<dbReference type="OrthoDB" id="14833at2759"/>
<dbReference type="GO" id="GO:0016020">
    <property type="term" value="C:membrane"/>
    <property type="evidence" value="ECO:0007669"/>
    <property type="project" value="TreeGrafter"/>
</dbReference>
<evidence type="ECO:0000313" key="6">
    <source>
        <dbReference type="EMBL" id="PPS00950.1"/>
    </source>
</evidence>
<dbReference type="PANTHER" id="PTHR10972">
    <property type="entry name" value="OXYSTEROL-BINDING PROTEIN-RELATED"/>
    <property type="match status" value="1"/>
</dbReference>
<evidence type="ECO:0000259" key="5">
    <source>
        <dbReference type="PROSITE" id="PS50003"/>
    </source>
</evidence>
<dbReference type="SUPFAM" id="SSF50729">
    <property type="entry name" value="PH domain-like"/>
    <property type="match status" value="1"/>
</dbReference>
<keyword evidence="4" id="KW-0446">Lipid-binding</keyword>
<dbReference type="InterPro" id="IPR011993">
    <property type="entry name" value="PH-like_dom_sf"/>
</dbReference>
<dbReference type="AlphaFoldDB" id="A0A2P5XC94"/>
<dbReference type="Pfam" id="PF15413">
    <property type="entry name" value="PH_11"/>
    <property type="match status" value="1"/>
</dbReference>
<evidence type="ECO:0000256" key="3">
    <source>
        <dbReference type="ARBA" id="ARBA00023055"/>
    </source>
</evidence>
<dbReference type="InterPro" id="IPR000648">
    <property type="entry name" value="Oxysterol-bd"/>
</dbReference>
<organism evidence="6 7">
    <name type="scientific">Gossypium barbadense</name>
    <name type="common">Sea Island cotton</name>
    <name type="synonym">Hibiscus barbadensis</name>
    <dbReference type="NCBI Taxonomy" id="3634"/>
    <lineage>
        <taxon>Eukaryota</taxon>
        <taxon>Viridiplantae</taxon>
        <taxon>Streptophyta</taxon>
        <taxon>Embryophyta</taxon>
        <taxon>Tracheophyta</taxon>
        <taxon>Spermatophyta</taxon>
        <taxon>Magnoliopsida</taxon>
        <taxon>eudicotyledons</taxon>
        <taxon>Gunneridae</taxon>
        <taxon>Pentapetalae</taxon>
        <taxon>rosids</taxon>
        <taxon>malvids</taxon>
        <taxon>Malvales</taxon>
        <taxon>Malvaceae</taxon>
        <taxon>Malvoideae</taxon>
        <taxon>Gossypium</taxon>
    </lineage>
</organism>
<dbReference type="Proteomes" id="UP000239757">
    <property type="component" value="Unassembled WGS sequence"/>
</dbReference>
<keyword evidence="2" id="KW-0813">Transport</keyword>
<gene>
    <name evidence="6" type="ORF">GOBAR_AA19729</name>
</gene>